<protein>
    <submittedName>
        <fullName evidence="1">Uncharacterized protein</fullName>
    </submittedName>
</protein>
<organism evidence="1">
    <name type="scientific">Arundo donax</name>
    <name type="common">Giant reed</name>
    <name type="synonym">Donax arundinaceus</name>
    <dbReference type="NCBI Taxonomy" id="35708"/>
    <lineage>
        <taxon>Eukaryota</taxon>
        <taxon>Viridiplantae</taxon>
        <taxon>Streptophyta</taxon>
        <taxon>Embryophyta</taxon>
        <taxon>Tracheophyta</taxon>
        <taxon>Spermatophyta</taxon>
        <taxon>Magnoliopsida</taxon>
        <taxon>Liliopsida</taxon>
        <taxon>Poales</taxon>
        <taxon>Poaceae</taxon>
        <taxon>PACMAD clade</taxon>
        <taxon>Arundinoideae</taxon>
        <taxon>Arundineae</taxon>
        <taxon>Arundo</taxon>
    </lineage>
</organism>
<reference evidence="1" key="1">
    <citation type="submission" date="2014-09" db="EMBL/GenBank/DDBJ databases">
        <authorList>
            <person name="Magalhaes I.L.F."/>
            <person name="Oliveira U."/>
            <person name="Santos F.R."/>
            <person name="Vidigal T.H.D.A."/>
            <person name="Brescovit A.D."/>
            <person name="Santos A.J."/>
        </authorList>
    </citation>
    <scope>NUCLEOTIDE SEQUENCE</scope>
    <source>
        <tissue evidence="1">Shoot tissue taken approximately 20 cm above the soil surface</tissue>
    </source>
</reference>
<name>A0A0A9A8B5_ARUDO</name>
<reference evidence="1" key="2">
    <citation type="journal article" date="2015" name="Data Brief">
        <title>Shoot transcriptome of the giant reed, Arundo donax.</title>
        <authorList>
            <person name="Barrero R.A."/>
            <person name="Guerrero F.D."/>
            <person name="Moolhuijzen P."/>
            <person name="Goolsby J.A."/>
            <person name="Tidwell J."/>
            <person name="Bellgard S.E."/>
            <person name="Bellgard M.I."/>
        </authorList>
    </citation>
    <scope>NUCLEOTIDE SEQUENCE</scope>
    <source>
        <tissue evidence="1">Shoot tissue taken approximately 20 cm above the soil surface</tissue>
    </source>
</reference>
<dbReference type="EMBL" id="GBRH01252665">
    <property type="protein sequence ID" value="JAD45230.1"/>
    <property type="molecule type" value="Transcribed_RNA"/>
</dbReference>
<accession>A0A0A9A8B5</accession>
<proteinExistence type="predicted"/>
<sequence length="17" mass="2126">MIHRLITEKPWCAKGRW</sequence>
<dbReference type="AlphaFoldDB" id="A0A0A9A8B5"/>
<evidence type="ECO:0000313" key="1">
    <source>
        <dbReference type="EMBL" id="JAD45230.1"/>
    </source>
</evidence>